<evidence type="ECO:0000256" key="3">
    <source>
        <dbReference type="ARBA" id="ARBA00023015"/>
    </source>
</evidence>
<dbReference type="OrthoDB" id="9804020at2"/>
<dbReference type="PANTHER" id="PTHR46577">
    <property type="entry name" value="HTH-TYPE TRANSCRIPTIONAL REGULATORY PROTEIN GABR"/>
    <property type="match status" value="1"/>
</dbReference>
<proteinExistence type="inferred from homology"/>
<keyword evidence="3" id="KW-0805">Transcription regulation</keyword>
<keyword evidence="2" id="KW-0663">Pyridoxal phosphate</keyword>
<evidence type="ECO:0000313" key="9">
    <source>
        <dbReference type="Proteomes" id="UP000254958"/>
    </source>
</evidence>
<dbReference type="GO" id="GO:0030170">
    <property type="term" value="F:pyridoxal phosphate binding"/>
    <property type="evidence" value="ECO:0007669"/>
    <property type="project" value="InterPro"/>
</dbReference>
<name>A0A370GBU8_GLULI</name>
<dbReference type="InterPro" id="IPR004839">
    <property type="entry name" value="Aminotransferase_I/II_large"/>
</dbReference>
<dbReference type="GO" id="GO:0003700">
    <property type="term" value="F:DNA-binding transcription factor activity"/>
    <property type="evidence" value="ECO:0007669"/>
    <property type="project" value="InterPro"/>
</dbReference>
<dbReference type="Gene3D" id="1.10.10.10">
    <property type="entry name" value="Winged helix-like DNA-binding domain superfamily/Winged helix DNA-binding domain"/>
    <property type="match status" value="1"/>
</dbReference>
<dbReference type="PROSITE" id="PS50949">
    <property type="entry name" value="HTH_GNTR"/>
    <property type="match status" value="1"/>
</dbReference>
<dbReference type="GO" id="GO:0003677">
    <property type="term" value="F:DNA binding"/>
    <property type="evidence" value="ECO:0007669"/>
    <property type="project" value="UniProtKB-KW"/>
</dbReference>
<dbReference type="Pfam" id="PF00392">
    <property type="entry name" value="GntR"/>
    <property type="match status" value="1"/>
</dbReference>
<dbReference type="EMBL" id="QQAW01000001">
    <property type="protein sequence ID" value="RDI40569.1"/>
    <property type="molecule type" value="Genomic_DNA"/>
</dbReference>
<keyword evidence="5" id="KW-0804">Transcription</keyword>
<evidence type="ECO:0000313" key="10">
    <source>
        <dbReference type="Proteomes" id="UP000562982"/>
    </source>
</evidence>
<dbReference type="InterPro" id="IPR015421">
    <property type="entry name" value="PyrdxlP-dep_Trfase_major"/>
</dbReference>
<feature type="domain" description="HTH gntR-type" evidence="6">
    <location>
        <begin position="16"/>
        <end position="84"/>
    </location>
</feature>
<accession>A0A370GBU8</accession>
<organism evidence="8 9">
    <name type="scientific">Gluconacetobacter liquefaciens</name>
    <name type="common">Acetobacter liquefaciens</name>
    <dbReference type="NCBI Taxonomy" id="89584"/>
    <lineage>
        <taxon>Bacteria</taxon>
        <taxon>Pseudomonadati</taxon>
        <taxon>Pseudomonadota</taxon>
        <taxon>Alphaproteobacteria</taxon>
        <taxon>Acetobacterales</taxon>
        <taxon>Acetobacteraceae</taxon>
        <taxon>Gluconacetobacter</taxon>
    </lineage>
</organism>
<dbReference type="Gene3D" id="3.40.640.10">
    <property type="entry name" value="Type I PLP-dependent aspartate aminotransferase-like (Major domain)"/>
    <property type="match status" value="1"/>
</dbReference>
<dbReference type="Proteomes" id="UP000562982">
    <property type="component" value="Unassembled WGS sequence"/>
</dbReference>
<comment type="similarity">
    <text evidence="1">In the C-terminal section; belongs to the class-I pyridoxal-phosphate-dependent aminotransferase family.</text>
</comment>
<dbReference type="Pfam" id="PF00155">
    <property type="entry name" value="Aminotran_1_2"/>
    <property type="match status" value="1"/>
</dbReference>
<dbReference type="InterPro" id="IPR036388">
    <property type="entry name" value="WH-like_DNA-bd_sf"/>
</dbReference>
<reference evidence="7 10" key="2">
    <citation type="submission" date="2020-04" db="EMBL/GenBank/DDBJ databases">
        <title>Description of novel Gluconacetobacter.</title>
        <authorList>
            <person name="Sombolestani A."/>
        </authorList>
    </citation>
    <scope>NUCLEOTIDE SEQUENCE [LARGE SCALE GENOMIC DNA]</scope>
    <source>
        <strain evidence="7 10">LMG 1382</strain>
    </source>
</reference>
<keyword evidence="9" id="KW-1185">Reference proteome</keyword>
<reference evidence="8 9" key="1">
    <citation type="submission" date="2018-07" db="EMBL/GenBank/DDBJ databases">
        <title>Genomic Encyclopedia of Type Strains, Phase IV (KMG-IV): sequencing the most valuable type-strain genomes for metagenomic binning, comparative biology and taxonomic classification.</title>
        <authorList>
            <person name="Goeker M."/>
        </authorList>
    </citation>
    <scope>NUCLEOTIDE SEQUENCE [LARGE SCALE GENOMIC DNA]</scope>
    <source>
        <strain evidence="8 9">DSM 5603</strain>
    </source>
</reference>
<evidence type="ECO:0000256" key="2">
    <source>
        <dbReference type="ARBA" id="ARBA00022898"/>
    </source>
</evidence>
<evidence type="ECO:0000256" key="1">
    <source>
        <dbReference type="ARBA" id="ARBA00005384"/>
    </source>
</evidence>
<dbReference type="AlphaFoldDB" id="A0A370GBU8"/>
<evidence type="ECO:0000313" key="7">
    <source>
        <dbReference type="EMBL" id="MBB2185139.1"/>
    </source>
</evidence>
<keyword evidence="7" id="KW-0808">Transferase</keyword>
<dbReference type="InterPro" id="IPR051446">
    <property type="entry name" value="HTH_trans_reg/aminotransferase"/>
</dbReference>
<keyword evidence="7" id="KW-0032">Aminotransferase</keyword>
<dbReference type="EMBL" id="JABEQI010000001">
    <property type="protein sequence ID" value="MBB2185139.1"/>
    <property type="molecule type" value="Genomic_DNA"/>
</dbReference>
<keyword evidence="4" id="KW-0238">DNA-binding</keyword>
<evidence type="ECO:0000256" key="5">
    <source>
        <dbReference type="ARBA" id="ARBA00023163"/>
    </source>
</evidence>
<dbReference type="CDD" id="cd00609">
    <property type="entry name" value="AAT_like"/>
    <property type="match status" value="1"/>
</dbReference>
<dbReference type="InterPro" id="IPR015424">
    <property type="entry name" value="PyrdxlP-dep_Trfase"/>
</dbReference>
<evidence type="ECO:0000259" key="6">
    <source>
        <dbReference type="PROSITE" id="PS50949"/>
    </source>
</evidence>
<gene>
    <name evidence="8" type="ORF">C7453_101363</name>
    <name evidence="7" type="ORF">HLH32_01800</name>
</gene>
<dbReference type="GO" id="GO:0008483">
    <property type="term" value="F:transaminase activity"/>
    <property type="evidence" value="ECO:0007669"/>
    <property type="project" value="UniProtKB-KW"/>
</dbReference>
<dbReference type="InterPro" id="IPR036390">
    <property type="entry name" value="WH_DNA-bd_sf"/>
</dbReference>
<dbReference type="SUPFAM" id="SSF46785">
    <property type="entry name" value="Winged helix' DNA-binding domain"/>
    <property type="match status" value="1"/>
</dbReference>
<comment type="caution">
    <text evidence="8">The sequence shown here is derived from an EMBL/GenBank/DDBJ whole genome shotgun (WGS) entry which is preliminary data.</text>
</comment>
<dbReference type="CDD" id="cd07377">
    <property type="entry name" value="WHTH_GntR"/>
    <property type="match status" value="1"/>
</dbReference>
<sequence>MRRQSSWAPHLAAGMASPAERLAEALGGDILSGVLREDERLPAHRPLAWQLGIGVGSVTRAYAILERRGLVRSVHGRGTFVAVRHDAAGPMMDLATNMPPPMFSDRALARTLNRLAKHVDPGLFNIYPPVAGHLEHRRIMAHWLAGMGVAVAPDRLLLTGGAQQALNVAVHVARQHVSYAVAEAQTYPGMLGAMRQAGLPICPAAMDEHGMQPAALEAILARRRGERAIVYLTPEMHNPTTATMDLCRRRDIVALCRRFDALIVEDAVYVHRDDSARPALMTLAPERTFHVSSLSKILSPGLRIGALIPPDRYAEACLPALLASSLMIAPLSYAMMAQWMQDGTAESVRAALHAEAVRRQDLVLSVLGTCVVKPASHAFHAWLPLPAGQAARVVAQAQGLGVALPPSDAFLGGEGVQDTGVRLAFGNVTFRALPEALARVRRACADSAGKVSRDTMTIS</sequence>
<dbReference type="Proteomes" id="UP000254958">
    <property type="component" value="Unassembled WGS sequence"/>
</dbReference>
<dbReference type="InterPro" id="IPR000524">
    <property type="entry name" value="Tscrpt_reg_HTH_GntR"/>
</dbReference>
<evidence type="ECO:0000313" key="8">
    <source>
        <dbReference type="EMBL" id="RDI40569.1"/>
    </source>
</evidence>
<protein>
    <submittedName>
        <fullName evidence="8">GntR family transcriptional regulator</fullName>
    </submittedName>
    <submittedName>
        <fullName evidence="7">PLP-dependent aminotransferase family protein</fullName>
    </submittedName>
</protein>
<dbReference type="SUPFAM" id="SSF53383">
    <property type="entry name" value="PLP-dependent transferases"/>
    <property type="match status" value="1"/>
</dbReference>
<dbReference type="RefSeq" id="WP_114725483.1">
    <property type="nucleotide sequence ID" value="NZ_BJMI01000004.1"/>
</dbReference>
<dbReference type="SMART" id="SM00345">
    <property type="entry name" value="HTH_GNTR"/>
    <property type="match status" value="1"/>
</dbReference>
<dbReference type="PANTHER" id="PTHR46577:SF1">
    <property type="entry name" value="HTH-TYPE TRANSCRIPTIONAL REGULATORY PROTEIN GABR"/>
    <property type="match status" value="1"/>
</dbReference>
<evidence type="ECO:0000256" key="4">
    <source>
        <dbReference type="ARBA" id="ARBA00023125"/>
    </source>
</evidence>